<name>A0A8B8ELW0_CRAVI</name>
<evidence type="ECO:0000313" key="4">
    <source>
        <dbReference type="RefSeq" id="XP_022340897.1"/>
    </source>
</evidence>
<evidence type="ECO:0000313" key="3">
    <source>
        <dbReference type="Proteomes" id="UP000694844"/>
    </source>
</evidence>
<keyword evidence="1" id="KW-1133">Transmembrane helix</keyword>
<feature type="signal peptide" evidence="2">
    <location>
        <begin position="1"/>
        <end position="25"/>
    </location>
</feature>
<keyword evidence="3" id="KW-1185">Reference proteome</keyword>
<keyword evidence="1" id="KW-0812">Transmembrane</keyword>
<dbReference type="GeneID" id="111135268"/>
<evidence type="ECO:0000256" key="2">
    <source>
        <dbReference type="SAM" id="SignalP"/>
    </source>
</evidence>
<dbReference type="Pfam" id="PF09716">
    <property type="entry name" value="ETRAMP"/>
    <property type="match status" value="1"/>
</dbReference>
<dbReference type="RefSeq" id="XP_022340897.1">
    <property type="nucleotide sequence ID" value="XM_022485189.1"/>
</dbReference>
<sequence length="142" mass="15670">MAFRKLFYFFVCVCCLALLADRSYCLNNDNGGDNSDPKVAQNSNDNTKNTDNSVEHLIKLKSIPIYIASVSGSIITLSGLGIFVYYSRKSRGNGTPCFIINCRGNVDTGNTIDDSYHLHYHVPKEALPAITPRLTVACITEK</sequence>
<proteinExistence type="predicted"/>
<dbReference type="AlphaFoldDB" id="A0A8B8ELW0"/>
<dbReference type="Proteomes" id="UP000694844">
    <property type="component" value="Chromosome 5"/>
</dbReference>
<organism evidence="3 4">
    <name type="scientific">Crassostrea virginica</name>
    <name type="common">Eastern oyster</name>
    <dbReference type="NCBI Taxonomy" id="6565"/>
    <lineage>
        <taxon>Eukaryota</taxon>
        <taxon>Metazoa</taxon>
        <taxon>Spiralia</taxon>
        <taxon>Lophotrochozoa</taxon>
        <taxon>Mollusca</taxon>
        <taxon>Bivalvia</taxon>
        <taxon>Autobranchia</taxon>
        <taxon>Pteriomorphia</taxon>
        <taxon>Ostreida</taxon>
        <taxon>Ostreoidea</taxon>
        <taxon>Ostreidae</taxon>
        <taxon>Crassostrea</taxon>
    </lineage>
</organism>
<keyword evidence="1" id="KW-0472">Membrane</keyword>
<protein>
    <submittedName>
        <fullName evidence="4">Uncharacterized protein LOC111135268 isoform X1</fullName>
    </submittedName>
</protein>
<evidence type="ECO:0000256" key="1">
    <source>
        <dbReference type="SAM" id="Phobius"/>
    </source>
</evidence>
<reference evidence="4" key="1">
    <citation type="submission" date="2025-08" db="UniProtKB">
        <authorList>
            <consortium name="RefSeq"/>
        </authorList>
    </citation>
    <scope>IDENTIFICATION</scope>
    <source>
        <tissue evidence="4">Whole sample</tissue>
    </source>
</reference>
<accession>A0A8B8ELW0</accession>
<feature type="chain" id="PRO_5034587365" evidence="2">
    <location>
        <begin position="26"/>
        <end position="142"/>
    </location>
</feature>
<dbReference type="KEGG" id="cvn:111135268"/>
<keyword evidence="2" id="KW-0732">Signal</keyword>
<feature type="transmembrane region" description="Helical" evidence="1">
    <location>
        <begin position="63"/>
        <end position="86"/>
    </location>
</feature>
<gene>
    <name evidence="4" type="primary">LOC111135268</name>
</gene>